<evidence type="ECO:0000256" key="1">
    <source>
        <dbReference type="ARBA" id="ARBA00022679"/>
    </source>
</evidence>
<evidence type="ECO:0000259" key="3">
    <source>
        <dbReference type="Pfam" id="PF02709"/>
    </source>
</evidence>
<dbReference type="SUPFAM" id="SSF53448">
    <property type="entry name" value="Nucleotide-diphospho-sugar transferases"/>
    <property type="match status" value="1"/>
</dbReference>
<feature type="domain" description="Galactosyltransferase C-terminal" evidence="3">
    <location>
        <begin position="175"/>
        <end position="239"/>
    </location>
</feature>
<dbReference type="InterPro" id="IPR050834">
    <property type="entry name" value="Glycosyltransf_2"/>
</dbReference>
<evidence type="ECO:0000313" key="5">
    <source>
        <dbReference type="Proteomes" id="UP000306808"/>
    </source>
</evidence>
<feature type="domain" description="Glycosyltransferase 2-like" evidence="2">
    <location>
        <begin position="12"/>
        <end position="131"/>
    </location>
</feature>
<dbReference type="Gene3D" id="3.90.550.10">
    <property type="entry name" value="Spore Coat Polysaccharide Biosynthesis Protein SpsA, Chain A"/>
    <property type="match status" value="1"/>
</dbReference>
<name>A0A4U0P0L1_9SPHI</name>
<comment type="caution">
    <text evidence="4">The sequence shown here is derived from an EMBL/GenBank/DDBJ whole genome shotgun (WGS) entry which is preliminary data.</text>
</comment>
<organism evidence="4 5">
    <name type="scientific">Sphingobacterium olei</name>
    <dbReference type="NCBI Taxonomy" id="2571155"/>
    <lineage>
        <taxon>Bacteria</taxon>
        <taxon>Pseudomonadati</taxon>
        <taxon>Bacteroidota</taxon>
        <taxon>Sphingobacteriia</taxon>
        <taxon>Sphingobacteriales</taxon>
        <taxon>Sphingobacteriaceae</taxon>
        <taxon>Sphingobacterium</taxon>
    </lineage>
</organism>
<reference evidence="4 5" key="1">
    <citation type="submission" date="2019-04" db="EMBL/GenBank/DDBJ databases">
        <title>Sphingobacterium olei sp. nov., isolated from oil-contaminated soil.</title>
        <authorList>
            <person name="Liu B."/>
        </authorList>
    </citation>
    <scope>NUCLEOTIDE SEQUENCE [LARGE SCALE GENOMIC DNA]</scope>
    <source>
        <strain evidence="4 5">HAL-9</strain>
    </source>
</reference>
<dbReference type="PANTHER" id="PTHR43685:SF2">
    <property type="entry name" value="GLYCOSYLTRANSFERASE 2-LIKE DOMAIN-CONTAINING PROTEIN"/>
    <property type="match status" value="1"/>
</dbReference>
<dbReference type="AlphaFoldDB" id="A0A4U0P0L1"/>
<dbReference type="InterPro" id="IPR001173">
    <property type="entry name" value="Glyco_trans_2-like"/>
</dbReference>
<dbReference type="OrthoDB" id="9801954at2"/>
<accession>A0A4U0P0L1</accession>
<keyword evidence="1 4" id="KW-0808">Transferase</keyword>
<dbReference type="Proteomes" id="UP000306808">
    <property type="component" value="Unassembled WGS sequence"/>
</dbReference>
<dbReference type="EMBL" id="SUME01000004">
    <property type="protein sequence ID" value="TJZ60751.1"/>
    <property type="molecule type" value="Genomic_DNA"/>
</dbReference>
<dbReference type="Pfam" id="PF02709">
    <property type="entry name" value="Glyco_transf_7C"/>
    <property type="match status" value="1"/>
</dbReference>
<keyword evidence="5" id="KW-1185">Reference proteome</keyword>
<dbReference type="CDD" id="cd06420">
    <property type="entry name" value="GT2_Chondriotin_Pol_N"/>
    <property type="match status" value="1"/>
</dbReference>
<proteinExistence type="predicted"/>
<evidence type="ECO:0000313" key="4">
    <source>
        <dbReference type="EMBL" id="TJZ60751.1"/>
    </source>
</evidence>
<dbReference type="GO" id="GO:0016740">
    <property type="term" value="F:transferase activity"/>
    <property type="evidence" value="ECO:0007669"/>
    <property type="project" value="UniProtKB-KW"/>
</dbReference>
<dbReference type="Pfam" id="PF00535">
    <property type="entry name" value="Glycos_transf_2"/>
    <property type="match status" value="1"/>
</dbReference>
<sequence>MAEMSKEIPTISLIVSTYNWPAALEKCIQSIFKQTHLPDEILIADDGSGDATQETIKQLKKDSPIPIVHVWHPDNGFRLSAIRNKAIVQAQYDYIIQIDGDIIIDKEFIKDHLALSQKDTFLCGSRVLLSQAYSAQLLNQPAIEKLNKLKFPLGSVLNSLRIPFLSKIMADRYKKNKPRALRGCNMSFWKKDLINVNGYNESIQGWGSEDAELAIRLINNGIKKRFLKFGAIAYHIFHKENNKENLPENETILFTSNRDNLRWIANGIKKTKLFY</sequence>
<dbReference type="InterPro" id="IPR027791">
    <property type="entry name" value="Galactosyl_T_C"/>
</dbReference>
<gene>
    <name evidence="4" type="ORF">FAZ15_12260</name>
</gene>
<protein>
    <submittedName>
        <fullName evidence="4">Glycosyltransferase</fullName>
    </submittedName>
</protein>
<evidence type="ECO:0000259" key="2">
    <source>
        <dbReference type="Pfam" id="PF00535"/>
    </source>
</evidence>
<dbReference type="PANTHER" id="PTHR43685">
    <property type="entry name" value="GLYCOSYLTRANSFERASE"/>
    <property type="match status" value="1"/>
</dbReference>
<dbReference type="InterPro" id="IPR029044">
    <property type="entry name" value="Nucleotide-diphossugar_trans"/>
</dbReference>